<accession>A0ABT2D2E2</accession>
<dbReference type="PANTHER" id="PTHR33164:SF104">
    <property type="entry name" value="TRANSCRIPTIONAL REGULATORY PROTEIN"/>
    <property type="match status" value="1"/>
</dbReference>
<dbReference type="RefSeq" id="WP_258813470.1">
    <property type="nucleotide sequence ID" value="NZ_JANUGU010000008.1"/>
</dbReference>
<dbReference type="InterPro" id="IPR039422">
    <property type="entry name" value="MarR/SlyA-like"/>
</dbReference>
<dbReference type="PROSITE" id="PS50995">
    <property type="entry name" value="HTH_MARR_2"/>
    <property type="match status" value="1"/>
</dbReference>
<dbReference type="SMART" id="SM00347">
    <property type="entry name" value="HTH_MARR"/>
    <property type="match status" value="1"/>
</dbReference>
<dbReference type="InterPro" id="IPR000835">
    <property type="entry name" value="HTH_MarR-typ"/>
</dbReference>
<keyword evidence="3" id="KW-1185">Reference proteome</keyword>
<dbReference type="InterPro" id="IPR036388">
    <property type="entry name" value="WH-like_DNA-bd_sf"/>
</dbReference>
<evidence type="ECO:0000313" key="3">
    <source>
        <dbReference type="Proteomes" id="UP001204621"/>
    </source>
</evidence>
<dbReference type="Pfam" id="PF12802">
    <property type="entry name" value="MarR_2"/>
    <property type="match status" value="1"/>
</dbReference>
<feature type="domain" description="HTH marR-type" evidence="1">
    <location>
        <begin position="1"/>
        <end position="143"/>
    </location>
</feature>
<dbReference type="InterPro" id="IPR036390">
    <property type="entry name" value="WH_DNA-bd_sf"/>
</dbReference>
<dbReference type="PANTHER" id="PTHR33164">
    <property type="entry name" value="TRANSCRIPTIONAL REGULATOR, MARR FAMILY"/>
    <property type="match status" value="1"/>
</dbReference>
<dbReference type="SUPFAM" id="SSF46785">
    <property type="entry name" value="Winged helix' DNA-binding domain"/>
    <property type="match status" value="1"/>
</dbReference>
<sequence>MSKTDDKLSAWPLLLTGHAVLTGEIERRLAEAGLPPLAWYDVLWALERAPQQRQRMHELADSVVLTRSNLTRLVDRLEAAGLLRRESDPEDKRGAYAVLDGAGLALRRKMWTVYSAAIHALFDAHLSPTEQKTMAGALRKVIGAARAG</sequence>
<proteinExistence type="predicted"/>
<protein>
    <submittedName>
        <fullName evidence="2">MarR family transcriptional regulator</fullName>
    </submittedName>
</protein>
<reference evidence="2 3" key="1">
    <citation type="submission" date="2022-08" db="EMBL/GenBank/DDBJ databases">
        <title>Reclassification of Massilia species as members of the genera Telluria, Duganella, Pseudoduganella, Mokoshia gen. nov. and Zemynaea gen. nov. using orthogonal and non-orthogonal genome-based approaches.</title>
        <authorList>
            <person name="Bowman J.P."/>
        </authorList>
    </citation>
    <scope>NUCLEOTIDE SEQUENCE [LARGE SCALE GENOMIC DNA]</scope>
    <source>
        <strain evidence="2 3">JCM 31606</strain>
    </source>
</reference>
<evidence type="ECO:0000259" key="1">
    <source>
        <dbReference type="PROSITE" id="PS50995"/>
    </source>
</evidence>
<gene>
    <name evidence="2" type="ORF">NX778_19555</name>
</gene>
<dbReference type="Proteomes" id="UP001204621">
    <property type="component" value="Unassembled WGS sequence"/>
</dbReference>
<dbReference type="EMBL" id="JANUGU010000008">
    <property type="protein sequence ID" value="MCS0660274.1"/>
    <property type="molecule type" value="Genomic_DNA"/>
</dbReference>
<dbReference type="Gene3D" id="1.10.10.10">
    <property type="entry name" value="Winged helix-like DNA-binding domain superfamily/Winged helix DNA-binding domain"/>
    <property type="match status" value="1"/>
</dbReference>
<dbReference type="PRINTS" id="PR00598">
    <property type="entry name" value="HTHMARR"/>
</dbReference>
<comment type="caution">
    <text evidence="2">The sequence shown here is derived from an EMBL/GenBank/DDBJ whole genome shotgun (WGS) entry which is preliminary data.</text>
</comment>
<evidence type="ECO:0000313" key="2">
    <source>
        <dbReference type="EMBL" id="MCS0660274.1"/>
    </source>
</evidence>
<name>A0ABT2D2E2_9BURK</name>
<organism evidence="2 3">
    <name type="scientific">Massilia terrae</name>
    <dbReference type="NCBI Taxonomy" id="1811224"/>
    <lineage>
        <taxon>Bacteria</taxon>
        <taxon>Pseudomonadati</taxon>
        <taxon>Pseudomonadota</taxon>
        <taxon>Betaproteobacteria</taxon>
        <taxon>Burkholderiales</taxon>
        <taxon>Oxalobacteraceae</taxon>
        <taxon>Telluria group</taxon>
        <taxon>Massilia</taxon>
    </lineage>
</organism>